<dbReference type="ExpressionAtlas" id="A0A3L6F4B4">
    <property type="expression patterns" value="baseline and differential"/>
</dbReference>
<dbReference type="GO" id="GO:0006952">
    <property type="term" value="P:defense response"/>
    <property type="evidence" value="ECO:0007669"/>
    <property type="project" value="InterPro"/>
</dbReference>
<dbReference type="SUPFAM" id="SSF57095">
    <property type="entry name" value="Scorpion toxin-like"/>
    <property type="match status" value="1"/>
</dbReference>
<evidence type="ECO:0000256" key="3">
    <source>
        <dbReference type="SAM" id="MobiDB-lite"/>
    </source>
</evidence>
<evidence type="ECO:0000259" key="5">
    <source>
        <dbReference type="Pfam" id="PF00304"/>
    </source>
</evidence>
<gene>
    <name evidence="6" type="ORF">Zm00014a_010476</name>
</gene>
<sequence>MKRNEIAAAAMVLLLLTLGAEAQICYSRSKTFKGWCYHSTNCISVCITEGEISGFCQHGICMCTYECLTGNEASLPGGGGGGEDAQLLHVAMPNGDGARPLSLEDDKKETSTETAMRGAKSHSPRYMRR</sequence>
<name>A0A3L6F4B4_MAIZE</name>
<organism evidence="6 7">
    <name type="scientific">Zea mays</name>
    <name type="common">Maize</name>
    <dbReference type="NCBI Taxonomy" id="4577"/>
    <lineage>
        <taxon>Eukaryota</taxon>
        <taxon>Viridiplantae</taxon>
        <taxon>Streptophyta</taxon>
        <taxon>Embryophyta</taxon>
        <taxon>Tracheophyta</taxon>
        <taxon>Spermatophyta</taxon>
        <taxon>Magnoliopsida</taxon>
        <taxon>Liliopsida</taxon>
        <taxon>Poales</taxon>
        <taxon>Poaceae</taxon>
        <taxon>PACMAD clade</taxon>
        <taxon>Panicoideae</taxon>
        <taxon>Andropogonodae</taxon>
        <taxon>Andropogoneae</taxon>
        <taxon>Tripsacinae</taxon>
        <taxon>Zea</taxon>
    </lineage>
</organism>
<feature type="signal peptide" evidence="4">
    <location>
        <begin position="1"/>
        <end position="22"/>
    </location>
</feature>
<dbReference type="InterPro" id="IPR036574">
    <property type="entry name" value="Scorpion_toxin-like_sf"/>
</dbReference>
<evidence type="ECO:0000256" key="2">
    <source>
        <dbReference type="ARBA" id="ARBA00023157"/>
    </source>
</evidence>
<dbReference type="EMBL" id="NCVQ01000005">
    <property type="protein sequence ID" value="PWZ28124.1"/>
    <property type="molecule type" value="Genomic_DNA"/>
</dbReference>
<feature type="region of interest" description="Disordered" evidence="3">
    <location>
        <begin position="94"/>
        <end position="129"/>
    </location>
</feature>
<dbReference type="InterPro" id="IPR003614">
    <property type="entry name" value="Knottins"/>
</dbReference>
<evidence type="ECO:0000256" key="4">
    <source>
        <dbReference type="SAM" id="SignalP"/>
    </source>
</evidence>
<feature type="chain" id="PRO_5018108809" description="Knottins-like domain-containing protein" evidence="4">
    <location>
        <begin position="23"/>
        <end position="129"/>
    </location>
</feature>
<keyword evidence="2" id="KW-1015">Disulfide bond</keyword>
<evidence type="ECO:0000313" key="7">
    <source>
        <dbReference type="Proteomes" id="UP000251960"/>
    </source>
</evidence>
<dbReference type="Pfam" id="PF00304">
    <property type="entry name" value="Gamma-thionin"/>
    <property type="match status" value="1"/>
</dbReference>
<accession>A0A3L6F4B4</accession>
<evidence type="ECO:0000256" key="1">
    <source>
        <dbReference type="ARBA" id="ARBA00022729"/>
    </source>
</evidence>
<dbReference type="AlphaFoldDB" id="A0A3L6F4B4"/>
<dbReference type="Proteomes" id="UP000251960">
    <property type="component" value="Chromosome 4"/>
</dbReference>
<dbReference type="InterPro" id="IPR008176">
    <property type="entry name" value="Defensin_plant"/>
</dbReference>
<dbReference type="PANTHER" id="PTHR33147:SF103">
    <property type="entry name" value="GAMMA-THIONINS FAMILY PROTEIN"/>
    <property type="match status" value="1"/>
</dbReference>
<comment type="caution">
    <text evidence="6">The sequence shown here is derived from an EMBL/GenBank/DDBJ whole genome shotgun (WGS) entry which is preliminary data.</text>
</comment>
<evidence type="ECO:0000313" key="6">
    <source>
        <dbReference type="EMBL" id="PWZ28124.1"/>
    </source>
</evidence>
<feature type="compositionally biased region" description="Basic and acidic residues" evidence="3">
    <location>
        <begin position="102"/>
        <end position="111"/>
    </location>
</feature>
<dbReference type="PROSITE" id="PS00940">
    <property type="entry name" value="GAMMA_THIONIN"/>
    <property type="match status" value="1"/>
</dbReference>
<dbReference type="PANTHER" id="PTHR33147">
    <property type="entry name" value="DEFENSIN-LIKE PROTEIN 1"/>
    <property type="match status" value="1"/>
</dbReference>
<feature type="domain" description="Knottins-like" evidence="5">
    <location>
        <begin position="23"/>
        <end position="67"/>
    </location>
</feature>
<keyword evidence="1 4" id="KW-0732">Signal</keyword>
<dbReference type="Gene3D" id="3.30.30.10">
    <property type="entry name" value="Knottin, scorpion toxin-like"/>
    <property type="match status" value="1"/>
</dbReference>
<proteinExistence type="predicted"/>
<protein>
    <recommendedName>
        <fullName evidence="5">Knottins-like domain-containing protein</fullName>
    </recommendedName>
</protein>
<reference evidence="6 7" key="1">
    <citation type="journal article" date="2018" name="Nat. Genet.">
        <title>Extensive intraspecific gene order and gene structural variations between Mo17 and other maize genomes.</title>
        <authorList>
            <person name="Sun S."/>
            <person name="Zhou Y."/>
            <person name="Chen J."/>
            <person name="Shi J."/>
            <person name="Zhao H."/>
            <person name="Zhao H."/>
            <person name="Song W."/>
            <person name="Zhang M."/>
            <person name="Cui Y."/>
            <person name="Dong X."/>
            <person name="Liu H."/>
            <person name="Ma X."/>
            <person name="Jiao Y."/>
            <person name="Wang B."/>
            <person name="Wei X."/>
            <person name="Stein J.C."/>
            <person name="Glaubitz J.C."/>
            <person name="Lu F."/>
            <person name="Yu G."/>
            <person name="Liang C."/>
            <person name="Fengler K."/>
            <person name="Li B."/>
            <person name="Rafalski A."/>
            <person name="Schnable P.S."/>
            <person name="Ware D.H."/>
            <person name="Buckler E.S."/>
            <person name="Lai J."/>
        </authorList>
    </citation>
    <scope>NUCLEOTIDE SEQUENCE [LARGE SCALE GENOMIC DNA]</scope>
    <source>
        <strain evidence="7">cv. Missouri 17</strain>
        <tissue evidence="6">Seedling</tissue>
    </source>
</reference>
<feature type="compositionally biased region" description="Basic residues" evidence="3">
    <location>
        <begin position="119"/>
        <end position="129"/>
    </location>
</feature>